<dbReference type="EMBL" id="BK059105">
    <property type="protein sequence ID" value="DAE30726.1"/>
    <property type="molecule type" value="Genomic_DNA"/>
</dbReference>
<sequence>MPRCLPSSKSEFKLVTTVVDVTVNGDVPVATVNFC</sequence>
<organism evidence="1">
    <name type="scientific">virus sp. ctML55</name>
    <dbReference type="NCBI Taxonomy" id="2827627"/>
    <lineage>
        <taxon>Viruses</taxon>
    </lineage>
</organism>
<reference evidence="1" key="1">
    <citation type="journal article" date="2021" name="Proc. Natl. Acad. Sci. U.S.A.">
        <title>A Catalog of Tens of Thousands of Viruses from Human Metagenomes Reveals Hidden Associations with Chronic Diseases.</title>
        <authorList>
            <person name="Tisza M.J."/>
            <person name="Buck C.B."/>
        </authorList>
    </citation>
    <scope>NUCLEOTIDE SEQUENCE</scope>
    <source>
        <strain evidence="1">CtML55</strain>
    </source>
</reference>
<name>A0A8S5RH62_9VIRU</name>
<proteinExistence type="predicted"/>
<evidence type="ECO:0000313" key="1">
    <source>
        <dbReference type="EMBL" id="DAE30726.1"/>
    </source>
</evidence>
<accession>A0A8S5RH62</accession>
<protein>
    <submittedName>
        <fullName evidence="1">Uncharacterized protein</fullName>
    </submittedName>
</protein>